<keyword evidence="3" id="KW-1185">Reference proteome</keyword>
<dbReference type="InterPro" id="IPR050712">
    <property type="entry name" value="NAD(P)H-dep_reductase"/>
</dbReference>
<proteinExistence type="predicted"/>
<dbReference type="SUPFAM" id="SSF52218">
    <property type="entry name" value="Flavoproteins"/>
    <property type="match status" value="1"/>
</dbReference>
<organism evidence="2 3">
    <name type="scientific">Calothrix parietina FACHB-288</name>
    <dbReference type="NCBI Taxonomy" id="2692896"/>
    <lineage>
        <taxon>Bacteria</taxon>
        <taxon>Bacillati</taxon>
        <taxon>Cyanobacteriota</taxon>
        <taxon>Cyanophyceae</taxon>
        <taxon>Nostocales</taxon>
        <taxon>Calotrichaceae</taxon>
        <taxon>Calothrix</taxon>
    </lineage>
</organism>
<feature type="domain" description="NADPH-dependent FMN reductase-like" evidence="1">
    <location>
        <begin position="10"/>
        <end position="138"/>
    </location>
</feature>
<evidence type="ECO:0000313" key="3">
    <source>
        <dbReference type="Proteomes" id="UP000658514"/>
    </source>
</evidence>
<dbReference type="Proteomes" id="UP000658514">
    <property type="component" value="Unassembled WGS sequence"/>
</dbReference>
<evidence type="ECO:0000259" key="1">
    <source>
        <dbReference type="Pfam" id="PF03358"/>
    </source>
</evidence>
<sequence>MLDSSLFIPVILGTPRKGRQSEYVARFLVEQISTRDRLYTELIDIKNLAIATDDAGESVKDPQFSATMERADGLIIVAPEYNHGYPGMLKHVLDTCLKEYIHKAVGLCGVSAGSFGGTRVIQNLLPVMRELGLVTIFYDLNFANVQQLFDESGNLIDKPTYIRRMERFMNELIWMSTVLKYGREKVSLDQQNNHQINLHANKPCPEIATRMGTDAMDTVLQVSLCAETGKVEATPMT</sequence>
<dbReference type="Gene3D" id="3.40.50.360">
    <property type="match status" value="1"/>
</dbReference>
<reference evidence="2 3" key="1">
    <citation type="journal article" date="2020" name="ISME J.">
        <title>Comparative genomics reveals insights into cyanobacterial evolution and habitat adaptation.</title>
        <authorList>
            <person name="Chen M.Y."/>
            <person name="Teng W.K."/>
            <person name="Zhao L."/>
            <person name="Hu C.X."/>
            <person name="Zhou Y.K."/>
            <person name="Han B.P."/>
            <person name="Song L.R."/>
            <person name="Shu W.S."/>
        </authorList>
    </citation>
    <scope>NUCLEOTIDE SEQUENCE [LARGE SCALE GENOMIC DNA]</scope>
    <source>
        <strain evidence="2 3">FACHB-288</strain>
    </source>
</reference>
<comment type="caution">
    <text evidence="2">The sequence shown here is derived from an EMBL/GenBank/DDBJ whole genome shotgun (WGS) entry which is preliminary data.</text>
</comment>
<dbReference type="EMBL" id="JACJQH010000009">
    <property type="protein sequence ID" value="MBD2195290.1"/>
    <property type="molecule type" value="Genomic_DNA"/>
</dbReference>
<dbReference type="InterPro" id="IPR029039">
    <property type="entry name" value="Flavoprotein-like_sf"/>
</dbReference>
<protein>
    <submittedName>
        <fullName evidence="2">NAD(P)H-dependent oxidoreductase</fullName>
    </submittedName>
</protein>
<dbReference type="Pfam" id="PF03358">
    <property type="entry name" value="FMN_red"/>
    <property type="match status" value="1"/>
</dbReference>
<dbReference type="RefSeq" id="WP_190539326.1">
    <property type="nucleotide sequence ID" value="NZ_CAWPNO010000128.1"/>
</dbReference>
<evidence type="ECO:0000313" key="2">
    <source>
        <dbReference type="EMBL" id="MBD2195290.1"/>
    </source>
</evidence>
<gene>
    <name evidence="2" type="ORF">H6G24_07230</name>
</gene>
<dbReference type="InterPro" id="IPR005025">
    <property type="entry name" value="FMN_Rdtase-like_dom"/>
</dbReference>
<name>A0ABR8A5M4_9CYAN</name>
<dbReference type="PANTHER" id="PTHR30543">
    <property type="entry name" value="CHROMATE REDUCTASE"/>
    <property type="match status" value="1"/>
</dbReference>
<dbReference type="PANTHER" id="PTHR30543:SF21">
    <property type="entry name" value="NAD(P)H-DEPENDENT FMN REDUCTASE LOT6"/>
    <property type="match status" value="1"/>
</dbReference>
<accession>A0ABR8A5M4</accession>